<keyword evidence="3" id="KW-1185">Reference proteome</keyword>
<reference evidence="2" key="2">
    <citation type="submission" date="2019-10" db="EMBL/GenBank/DDBJ databases">
        <title>Conservation and host-specific expression of non-tandemly repeated heterogenous ribosome RNA gene in arbuscular mycorrhizal fungi.</title>
        <authorList>
            <person name="Maeda T."/>
            <person name="Kobayashi Y."/>
            <person name="Nakagawa T."/>
            <person name="Ezawa T."/>
            <person name="Yamaguchi K."/>
            <person name="Bino T."/>
            <person name="Nishimoto Y."/>
            <person name="Shigenobu S."/>
            <person name="Kawaguchi M."/>
        </authorList>
    </citation>
    <scope>NUCLEOTIDE SEQUENCE</scope>
    <source>
        <strain evidence="2">HR1</strain>
    </source>
</reference>
<organism evidence="1 3">
    <name type="scientific">Rhizophagus clarus</name>
    <dbReference type="NCBI Taxonomy" id="94130"/>
    <lineage>
        <taxon>Eukaryota</taxon>
        <taxon>Fungi</taxon>
        <taxon>Fungi incertae sedis</taxon>
        <taxon>Mucoromycota</taxon>
        <taxon>Glomeromycotina</taxon>
        <taxon>Glomeromycetes</taxon>
        <taxon>Glomerales</taxon>
        <taxon>Glomeraceae</taxon>
        <taxon>Rhizophagus</taxon>
    </lineage>
</organism>
<evidence type="ECO:0000313" key="1">
    <source>
        <dbReference type="EMBL" id="GBB92852.1"/>
    </source>
</evidence>
<name>A0A2Z6QWB6_9GLOM</name>
<dbReference type="Proteomes" id="UP000615446">
    <property type="component" value="Unassembled WGS sequence"/>
</dbReference>
<dbReference type="Proteomes" id="UP000247702">
    <property type="component" value="Unassembled WGS sequence"/>
</dbReference>
<sequence>MGIIGSAKSSNKVTHCSYIESDKVFLLKEGWMYSPVYSENIKLLSILRHFQCGVRNDDVVMIRNIENVSKQLKHQKEESALCAEEKRLIRMKNALWKYTGPLVDCIRKGNKPVSIILNF</sequence>
<dbReference type="OrthoDB" id="10525474at2759"/>
<reference evidence="1 3" key="1">
    <citation type="submission" date="2017-11" db="EMBL/GenBank/DDBJ databases">
        <title>The genome of Rhizophagus clarus HR1 reveals common genetic basis of auxotrophy among arbuscular mycorrhizal fungi.</title>
        <authorList>
            <person name="Kobayashi Y."/>
        </authorList>
    </citation>
    <scope>NUCLEOTIDE SEQUENCE [LARGE SCALE GENOMIC DNA]</scope>
    <source>
        <strain evidence="1 3">HR1</strain>
    </source>
</reference>
<dbReference type="EMBL" id="BLAL01000319">
    <property type="protein sequence ID" value="GET03301.1"/>
    <property type="molecule type" value="Genomic_DNA"/>
</dbReference>
<evidence type="ECO:0000313" key="2">
    <source>
        <dbReference type="EMBL" id="GET03301.1"/>
    </source>
</evidence>
<gene>
    <name evidence="2" type="ORF">RCL2_002964500</name>
    <name evidence="1" type="ORF">RclHR1_20670002</name>
</gene>
<dbReference type="AlphaFoldDB" id="A0A2Z6QWB6"/>
<accession>A0A2Z6QWB6</accession>
<comment type="caution">
    <text evidence="1">The sequence shown here is derived from an EMBL/GenBank/DDBJ whole genome shotgun (WGS) entry which is preliminary data.</text>
</comment>
<dbReference type="EMBL" id="BEXD01001188">
    <property type="protein sequence ID" value="GBB92852.1"/>
    <property type="molecule type" value="Genomic_DNA"/>
</dbReference>
<evidence type="ECO:0000313" key="3">
    <source>
        <dbReference type="Proteomes" id="UP000247702"/>
    </source>
</evidence>
<proteinExistence type="predicted"/>
<protein>
    <submittedName>
        <fullName evidence="1">Uncharacterized protein</fullName>
    </submittedName>
</protein>